<dbReference type="SUPFAM" id="SSF48726">
    <property type="entry name" value="Immunoglobulin"/>
    <property type="match status" value="1"/>
</dbReference>
<name>A0AA88P1B6_CHASR</name>
<dbReference type="AlphaFoldDB" id="A0AA88P1B6"/>
<sequence>MICRILLLIAVTSCVRGKQHRLALNYQAEENHNVTVEWQFSFNTGMSVNSVKIHCVFLFLTQLKVFFNLDESRVPRAEEHQHEQFSGRVRCDKDALSTGLVRLHLSRVRTEDTGLYLCRMATDFGKIVKKFSLNVTGMLTFILVMWSHLSPSDHEII</sequence>
<dbReference type="Gene3D" id="2.60.40.10">
    <property type="entry name" value="Immunoglobulins"/>
    <property type="match status" value="1"/>
</dbReference>
<feature type="chain" id="PRO_5041716437" description="Immunoglobulin V-set domain-containing protein" evidence="1">
    <location>
        <begin position="18"/>
        <end position="157"/>
    </location>
</feature>
<evidence type="ECO:0000256" key="1">
    <source>
        <dbReference type="SAM" id="SignalP"/>
    </source>
</evidence>
<dbReference type="Proteomes" id="UP001187415">
    <property type="component" value="Unassembled WGS sequence"/>
</dbReference>
<dbReference type="EMBL" id="JAUPFM010000001">
    <property type="protein sequence ID" value="KAK2863243.1"/>
    <property type="molecule type" value="Genomic_DNA"/>
</dbReference>
<accession>A0AA88P1B6</accession>
<dbReference type="InterPro" id="IPR036179">
    <property type="entry name" value="Ig-like_dom_sf"/>
</dbReference>
<gene>
    <name evidence="2" type="ORF">Q5P01_002776</name>
</gene>
<feature type="signal peptide" evidence="1">
    <location>
        <begin position="1"/>
        <end position="17"/>
    </location>
</feature>
<dbReference type="InterPro" id="IPR013783">
    <property type="entry name" value="Ig-like_fold"/>
</dbReference>
<keyword evidence="1" id="KW-0732">Signal</keyword>
<keyword evidence="3" id="KW-1185">Reference proteome</keyword>
<comment type="caution">
    <text evidence="2">The sequence shown here is derived from an EMBL/GenBank/DDBJ whole genome shotgun (WGS) entry which is preliminary data.</text>
</comment>
<evidence type="ECO:0000313" key="2">
    <source>
        <dbReference type="EMBL" id="KAK2863243.1"/>
    </source>
</evidence>
<reference evidence="2" key="1">
    <citation type="submission" date="2023-07" db="EMBL/GenBank/DDBJ databases">
        <title>Chromosome-level Genome Assembly of Striped Snakehead (Channa striata).</title>
        <authorList>
            <person name="Liu H."/>
        </authorList>
    </citation>
    <scope>NUCLEOTIDE SEQUENCE</scope>
    <source>
        <strain evidence="2">Gz</strain>
        <tissue evidence="2">Muscle</tissue>
    </source>
</reference>
<organism evidence="2 3">
    <name type="scientific">Channa striata</name>
    <name type="common">Snakehead murrel</name>
    <name type="synonym">Ophicephalus striatus</name>
    <dbReference type="NCBI Taxonomy" id="64152"/>
    <lineage>
        <taxon>Eukaryota</taxon>
        <taxon>Metazoa</taxon>
        <taxon>Chordata</taxon>
        <taxon>Craniata</taxon>
        <taxon>Vertebrata</taxon>
        <taxon>Euteleostomi</taxon>
        <taxon>Actinopterygii</taxon>
        <taxon>Neopterygii</taxon>
        <taxon>Teleostei</taxon>
        <taxon>Neoteleostei</taxon>
        <taxon>Acanthomorphata</taxon>
        <taxon>Anabantaria</taxon>
        <taxon>Anabantiformes</taxon>
        <taxon>Channoidei</taxon>
        <taxon>Channidae</taxon>
        <taxon>Channa</taxon>
    </lineage>
</organism>
<evidence type="ECO:0000313" key="3">
    <source>
        <dbReference type="Proteomes" id="UP001187415"/>
    </source>
</evidence>
<evidence type="ECO:0008006" key="4">
    <source>
        <dbReference type="Google" id="ProtNLM"/>
    </source>
</evidence>
<protein>
    <recommendedName>
        <fullName evidence="4">Immunoglobulin V-set domain-containing protein</fullName>
    </recommendedName>
</protein>
<proteinExistence type="predicted"/>